<protein>
    <submittedName>
        <fullName evidence="2">Uncharacterized protein</fullName>
    </submittedName>
</protein>
<dbReference type="EMBL" id="HACG01003536">
    <property type="protein sequence ID" value="CEK50401.1"/>
    <property type="molecule type" value="Transcribed_RNA"/>
</dbReference>
<feature type="non-terminal residue" evidence="2">
    <location>
        <position position="96"/>
    </location>
</feature>
<organism evidence="2">
    <name type="scientific">Arion vulgaris</name>
    <dbReference type="NCBI Taxonomy" id="1028688"/>
    <lineage>
        <taxon>Eukaryota</taxon>
        <taxon>Metazoa</taxon>
        <taxon>Spiralia</taxon>
        <taxon>Lophotrochozoa</taxon>
        <taxon>Mollusca</taxon>
        <taxon>Gastropoda</taxon>
        <taxon>Heterobranchia</taxon>
        <taxon>Euthyneura</taxon>
        <taxon>Panpulmonata</taxon>
        <taxon>Eupulmonata</taxon>
        <taxon>Stylommatophora</taxon>
        <taxon>Helicina</taxon>
        <taxon>Arionoidea</taxon>
        <taxon>Arionidae</taxon>
        <taxon>Arion</taxon>
    </lineage>
</organism>
<proteinExistence type="predicted"/>
<evidence type="ECO:0000313" key="2">
    <source>
        <dbReference type="EMBL" id="CEK50401.1"/>
    </source>
</evidence>
<evidence type="ECO:0000256" key="1">
    <source>
        <dbReference type="SAM" id="Phobius"/>
    </source>
</evidence>
<keyword evidence="1" id="KW-1133">Transmembrane helix</keyword>
<accession>A0A0B6Y3I8</accession>
<keyword evidence="1" id="KW-0472">Membrane</keyword>
<feature type="transmembrane region" description="Helical" evidence="1">
    <location>
        <begin position="36"/>
        <end position="57"/>
    </location>
</feature>
<dbReference type="AlphaFoldDB" id="A0A0B6Y3I8"/>
<name>A0A0B6Y3I8_9EUPU</name>
<keyword evidence="1" id="KW-0812">Transmembrane</keyword>
<feature type="non-terminal residue" evidence="2">
    <location>
        <position position="1"/>
    </location>
</feature>
<reference evidence="2" key="1">
    <citation type="submission" date="2014-12" db="EMBL/GenBank/DDBJ databases">
        <title>Insight into the proteome of Arion vulgaris.</title>
        <authorList>
            <person name="Aradska J."/>
            <person name="Bulat T."/>
            <person name="Smidak R."/>
            <person name="Sarate P."/>
            <person name="Gangsoo J."/>
            <person name="Sialana F."/>
            <person name="Bilban M."/>
            <person name="Lubec G."/>
        </authorList>
    </citation>
    <scope>NUCLEOTIDE SEQUENCE</scope>
    <source>
        <tissue evidence="2">Skin</tissue>
    </source>
</reference>
<sequence>NVKYKVTVQPLSEEKIGDEITPWKEAVPVKGESQHLMWLLTLIILIPVVGLLTCYLYKFIRSRGRKFKTMDKEWSLNLDYAPQQNEPHHMSPANSV</sequence>
<gene>
    <name evidence="2" type="primary">ORF10656</name>
</gene>